<reference evidence="5 6" key="1">
    <citation type="submission" date="2021-03" db="EMBL/GenBank/DDBJ databases">
        <title>Sequencing the genomes of 1000 actinobacteria strains.</title>
        <authorList>
            <person name="Klenk H.-P."/>
        </authorList>
    </citation>
    <scope>NUCLEOTIDE SEQUENCE [LARGE SCALE GENOMIC DNA]</scope>
    <source>
        <strain evidence="5 6">DSM 46670</strain>
    </source>
</reference>
<dbReference type="Pfam" id="PF25873">
    <property type="entry name" value="WHD_MalT"/>
    <property type="match status" value="1"/>
</dbReference>
<proteinExistence type="predicted"/>
<dbReference type="InterPro" id="IPR000792">
    <property type="entry name" value="Tscrpt_reg_LuxR_C"/>
</dbReference>
<dbReference type="InterPro" id="IPR059106">
    <property type="entry name" value="WHD_MalT"/>
</dbReference>
<dbReference type="Pfam" id="PF00196">
    <property type="entry name" value="GerE"/>
    <property type="match status" value="1"/>
</dbReference>
<evidence type="ECO:0000256" key="3">
    <source>
        <dbReference type="ARBA" id="ARBA00023163"/>
    </source>
</evidence>
<evidence type="ECO:0000259" key="4">
    <source>
        <dbReference type="PROSITE" id="PS50043"/>
    </source>
</evidence>
<dbReference type="CDD" id="cd06170">
    <property type="entry name" value="LuxR_C_like"/>
    <property type="match status" value="1"/>
</dbReference>
<evidence type="ECO:0000313" key="5">
    <source>
        <dbReference type="EMBL" id="MBP2324590.1"/>
    </source>
</evidence>
<dbReference type="PANTHER" id="PTHR44688">
    <property type="entry name" value="DNA-BINDING TRANSCRIPTIONAL ACTIVATOR DEVR_DOSR"/>
    <property type="match status" value="1"/>
</dbReference>
<dbReference type="SUPFAM" id="SSF46894">
    <property type="entry name" value="C-terminal effector domain of the bipartite response regulators"/>
    <property type="match status" value="1"/>
</dbReference>
<keyword evidence="1" id="KW-0805">Transcription regulation</keyword>
<organism evidence="5 6">
    <name type="scientific">Kibdelosporangium banguiense</name>
    <dbReference type="NCBI Taxonomy" id="1365924"/>
    <lineage>
        <taxon>Bacteria</taxon>
        <taxon>Bacillati</taxon>
        <taxon>Actinomycetota</taxon>
        <taxon>Actinomycetes</taxon>
        <taxon>Pseudonocardiales</taxon>
        <taxon>Pseudonocardiaceae</taxon>
        <taxon>Kibdelosporangium</taxon>
    </lineage>
</organism>
<dbReference type="Proteomes" id="UP001519332">
    <property type="component" value="Unassembled WGS sequence"/>
</dbReference>
<dbReference type="Gene3D" id="1.10.10.10">
    <property type="entry name" value="Winged helix-like DNA-binding domain superfamily/Winged helix DNA-binding domain"/>
    <property type="match status" value="1"/>
</dbReference>
<dbReference type="PROSITE" id="PS50043">
    <property type="entry name" value="HTH_LUXR_2"/>
    <property type="match status" value="1"/>
</dbReference>
<dbReference type="EMBL" id="JAGINW010000001">
    <property type="protein sequence ID" value="MBP2324590.1"/>
    <property type="molecule type" value="Genomic_DNA"/>
</dbReference>
<dbReference type="PANTHER" id="PTHR44688:SF16">
    <property type="entry name" value="DNA-BINDING TRANSCRIPTIONAL ACTIVATOR DEVR_DOSR"/>
    <property type="match status" value="1"/>
</dbReference>
<accession>A0ABS4TKT7</accession>
<dbReference type="InterPro" id="IPR027417">
    <property type="entry name" value="P-loop_NTPase"/>
</dbReference>
<feature type="domain" description="HTH luxR-type" evidence="4">
    <location>
        <begin position="738"/>
        <end position="803"/>
    </location>
</feature>
<dbReference type="Gene3D" id="1.25.40.10">
    <property type="entry name" value="Tetratricopeptide repeat domain"/>
    <property type="match status" value="1"/>
</dbReference>
<gene>
    <name evidence="5" type="ORF">JOF56_004975</name>
</gene>
<dbReference type="InterPro" id="IPR011990">
    <property type="entry name" value="TPR-like_helical_dom_sf"/>
</dbReference>
<dbReference type="SMART" id="SM00421">
    <property type="entry name" value="HTH_LUXR"/>
    <property type="match status" value="1"/>
</dbReference>
<evidence type="ECO:0000313" key="6">
    <source>
        <dbReference type="Proteomes" id="UP001519332"/>
    </source>
</evidence>
<keyword evidence="3" id="KW-0804">Transcription</keyword>
<comment type="caution">
    <text evidence="5">The sequence shown here is derived from an EMBL/GenBank/DDBJ whole genome shotgun (WGS) entry which is preliminary data.</text>
</comment>
<evidence type="ECO:0000256" key="1">
    <source>
        <dbReference type="ARBA" id="ARBA00023015"/>
    </source>
</evidence>
<keyword evidence="6" id="KW-1185">Reference proteome</keyword>
<dbReference type="SUPFAM" id="SSF48452">
    <property type="entry name" value="TPR-like"/>
    <property type="match status" value="1"/>
</dbReference>
<keyword evidence="2" id="KW-0238">DNA-binding</keyword>
<dbReference type="SUPFAM" id="SSF52540">
    <property type="entry name" value="P-loop containing nucleoside triphosphate hydrolases"/>
    <property type="match status" value="1"/>
</dbReference>
<name>A0ABS4TKT7_9PSEU</name>
<evidence type="ECO:0000256" key="2">
    <source>
        <dbReference type="ARBA" id="ARBA00023125"/>
    </source>
</evidence>
<dbReference type="InterPro" id="IPR016032">
    <property type="entry name" value="Sig_transdc_resp-reg_C-effctor"/>
</dbReference>
<sequence length="805" mass="87618">MGEGYRVAWVTLDARDNAPTRLWAAIAEALSLSGIHDTTSTLTSRPPPQDTAGVMNVIDTAGVPVWLFLDETDRLRDKKALCSLETLVRQTPDNLRLVLAARTLPRLHLSRLRLEGRLLEIGMPELAFTRPEAEALFSSHRVRLTPAELDLLMHRTEGWPAGLRLAAMSLGDESTRTAKLAAFPGNDHAVTHYLAEEVLGSHPYRVHQFLRATSICDVISADLATALAGQDNSGEILDRLDRANSLVDRTSRPGGWYRYHPVLRSVLLAELDRLQPFVRRGLHQTAAEWFRDSSQPLTALEHAIAAGHDQLVNELVEAYGLQEILKGHAGVLHRLLSGLPTAMRARPFTVLIAAAAALDVCELPVADDRLSAIDKLGRPLPSGRLRALHSTVKLQRARFDGQVTESPEVLAATAKDRTGDLNLDTLGMINRGIAMLSHGEHAQAEQILQRALELATHGRLEHAVLQSLIQLAAVSGARGDLARMDKQAAHAVEYATARGWARTMDCAAAYTMRGAKAYLQLDSERARQFSALAKQLVPAHTEPPAALATLVLDAVLTLEGTELSTTAAEQVHDRWRCLSSAQIAPQLIAYTAPTMQRIALRAGQQHWATDVMEHVEATLACTAEQALVQAALQAHRAKPGQARRLLVPALIGDAQAVVVTTAIDAWLLEASLLAAADDWHRAHSAMTKALILAVPISALRPFRDGGPPVRDLLVKGAGRFGKLDRFVTTMLAKLPPSSAVPVDQLTNREQELLVELPSLQTAEEIAGALFVSVNTVKSHLRGIYRKLGVNHRRDAVAVARQRGLL</sequence>
<dbReference type="InterPro" id="IPR036388">
    <property type="entry name" value="WH-like_DNA-bd_sf"/>
</dbReference>
<protein>
    <submittedName>
        <fullName evidence="5">LuxR family maltose regulon positive regulatory protein</fullName>
    </submittedName>
</protein>